<dbReference type="InterPro" id="IPR032675">
    <property type="entry name" value="LRR_dom_sf"/>
</dbReference>
<feature type="transmembrane region" description="Helical" evidence="3">
    <location>
        <begin position="359"/>
        <end position="380"/>
    </location>
</feature>
<protein>
    <submittedName>
        <fullName evidence="4">Uncharacterized protein</fullName>
    </submittedName>
</protein>
<reference evidence="4" key="1">
    <citation type="submission" date="2021-01" db="EMBL/GenBank/DDBJ databases">
        <authorList>
            <person name="Corre E."/>
            <person name="Pelletier E."/>
            <person name="Niang G."/>
            <person name="Scheremetjew M."/>
            <person name="Finn R."/>
            <person name="Kale V."/>
            <person name="Holt S."/>
            <person name="Cochrane G."/>
            <person name="Meng A."/>
            <person name="Brown T."/>
            <person name="Cohen L."/>
        </authorList>
    </citation>
    <scope>NUCLEOTIDE SEQUENCE</scope>
    <source>
        <strain evidence="4">CCMP147</strain>
    </source>
</reference>
<dbReference type="Gene3D" id="3.80.10.10">
    <property type="entry name" value="Ribonuclease Inhibitor"/>
    <property type="match status" value="2"/>
</dbReference>
<sequence length="1130" mass="122359">MMTFFDANDGSKERGENLHNITRSTLCPSEATTDEVDDHRSELAHAADDEQTADVIDARAKTREDSTKRRLPETVPPSVPRPWNMARALNGGGRVGKGGLIPKKKKVSPSDPRLPASQAAPDWVTQKRNAGHGSSRRWSRGERATGSATTATTANVAAIGKIGKRGGAIGKIGKGGGVETVPATEPGSRLSASRDGAFQEHEMGIRPETVPPIDPPDMPERSNFGAGRTAMPPSPIWDLPAPAATGATHSSSSSTVAVSDRPGAIAVPGDGTDAAVEAPTSSETPDEESAVDRNQDAFSAFVVSERGVNRRDSPVAVAAPRTPPETETEPVYDGVAVPDRSGDAAEKKVRERRRKQRRILMCFGATVLVAAIGGGCYAAVVKARPMDEIGEADISNGEVLHDASVFPSSYVPSVFPSSPMPSMFPSSQISPVSPSSSPTFDRMERIRAVLLSHMDGMSPSSRTALDDAESPQGQALNWLVEQDERRVDPVNEKTIVQRYVLALLFFSTSGPKSWKDKLNFLSSQHECEWNIRNRTEGYTICTNDYKGDYDCHEFAYVGAGCEKDEETVKVLAIPKNRLKGTLPEELCLLSDLEQMYFLVNDLRGTIPGCILSFSSLELLYLHGNDLSGRLPEIVLEKNVSLRKVDLSWNRYLNGTLPSTWGQLSSLTYLALYHNQISGSIPSSWGHMKSLEELGLQSNRIIGSIPFEVCGLRSSKGGNLSRIWVDEGEVSIGCTASCDVCGGRGGEDRVREQDLSLSFLPHIAEYGGIYSGRTCGSFFFPYFSSSEGVDKGVDLFISRLADEDYAADYFGVPEPLEVSCRLAQNLGVYCGCTCAEPACSVCGAEGGTLANPQTEIDGTLLENVTGGIDYGGDVFEGFKPNCDFYEYEFLPNMVEGSEECEAYRADTIGVCHCQRGGRGGDRAWGRPFIKNGGCKRGSFLHEVVFVDRKDDGIATPGSNFGADLPSPLGLAVTIKNAERELLRVPFDQKKLNPLKSNERIDDEQQYVCLRQKMCYSVEIVAEAEGASVPVVAKTSDLQHAVGWEVRRVLTGSTIEMAGRYGETLARGSLFRMSEEEGTGGGNASEGCDFALPPKKKKRARKRKRKTAKPVCEKRTCEVPAQDNIFDLSIAN</sequence>
<feature type="region of interest" description="Disordered" evidence="2">
    <location>
        <begin position="203"/>
        <end position="294"/>
    </location>
</feature>
<dbReference type="InterPro" id="IPR051848">
    <property type="entry name" value="PGIP"/>
</dbReference>
<feature type="compositionally biased region" description="Low complexity" evidence="2">
    <location>
        <begin position="240"/>
        <end position="259"/>
    </location>
</feature>
<feature type="compositionally biased region" description="Basic and acidic residues" evidence="2">
    <location>
        <begin position="56"/>
        <end position="72"/>
    </location>
</feature>
<evidence type="ECO:0000256" key="2">
    <source>
        <dbReference type="SAM" id="MobiDB-lite"/>
    </source>
</evidence>
<dbReference type="PANTHER" id="PTHR48059">
    <property type="entry name" value="POLYGALACTURONASE INHIBITOR 1"/>
    <property type="match status" value="1"/>
</dbReference>
<dbReference type="EMBL" id="HBED01025210">
    <property type="protein sequence ID" value="CAD8313710.1"/>
    <property type="molecule type" value="Transcribed_RNA"/>
</dbReference>
<dbReference type="InterPro" id="IPR001611">
    <property type="entry name" value="Leu-rich_rpt"/>
</dbReference>
<keyword evidence="3" id="KW-1133">Transmembrane helix</keyword>
<evidence type="ECO:0000256" key="1">
    <source>
        <dbReference type="ARBA" id="ARBA00004196"/>
    </source>
</evidence>
<accession>A0A7R9W4R4</accession>
<feature type="region of interest" description="Disordered" evidence="2">
    <location>
        <begin position="1"/>
        <end position="150"/>
    </location>
</feature>
<dbReference type="PANTHER" id="PTHR48059:SF30">
    <property type="entry name" value="OS06G0587000 PROTEIN"/>
    <property type="match status" value="1"/>
</dbReference>
<organism evidence="4">
    <name type="scientific">Pseudictyota dubia</name>
    <dbReference type="NCBI Taxonomy" id="2749911"/>
    <lineage>
        <taxon>Eukaryota</taxon>
        <taxon>Sar</taxon>
        <taxon>Stramenopiles</taxon>
        <taxon>Ochrophyta</taxon>
        <taxon>Bacillariophyta</taxon>
        <taxon>Mediophyceae</taxon>
        <taxon>Biddulphiophycidae</taxon>
        <taxon>Eupodiscales</taxon>
        <taxon>Odontellaceae</taxon>
        <taxon>Pseudictyota</taxon>
    </lineage>
</organism>
<feature type="region of interest" description="Disordered" evidence="2">
    <location>
        <begin position="1072"/>
        <end position="1110"/>
    </location>
</feature>
<feature type="compositionally biased region" description="Polar residues" evidence="2">
    <location>
        <begin position="19"/>
        <end position="31"/>
    </location>
</feature>
<feature type="compositionally biased region" description="Gly residues" evidence="2">
    <location>
        <begin position="90"/>
        <end position="99"/>
    </location>
</feature>
<dbReference type="SUPFAM" id="SSF52058">
    <property type="entry name" value="L domain-like"/>
    <property type="match status" value="1"/>
</dbReference>
<comment type="subcellular location">
    <subcellularLocation>
        <location evidence="1">Cell envelope</location>
    </subcellularLocation>
</comment>
<feature type="compositionally biased region" description="Basic residues" evidence="2">
    <location>
        <begin position="1092"/>
        <end position="1106"/>
    </location>
</feature>
<proteinExistence type="predicted"/>
<dbReference type="AlphaFoldDB" id="A0A7R9W4R4"/>
<dbReference type="Pfam" id="PF13855">
    <property type="entry name" value="LRR_8"/>
    <property type="match status" value="1"/>
</dbReference>
<gene>
    <name evidence="4" type="ORF">TDUB1175_LOCUS12499</name>
</gene>
<name>A0A7R9W4R4_9STRA</name>
<evidence type="ECO:0000313" key="4">
    <source>
        <dbReference type="EMBL" id="CAD8313710.1"/>
    </source>
</evidence>
<evidence type="ECO:0000256" key="3">
    <source>
        <dbReference type="SAM" id="Phobius"/>
    </source>
</evidence>
<feature type="compositionally biased region" description="Basic and acidic residues" evidence="2">
    <location>
        <begin position="37"/>
        <end position="48"/>
    </location>
</feature>
<keyword evidence="3" id="KW-0472">Membrane</keyword>
<keyword evidence="3" id="KW-0812">Transmembrane</keyword>